<sequence length="129" mass="14267">MEGMFECCTRFNQNIGIGAWDVSSVTDTWGMFNGAVVFNGDIGAWDLSSAEITSAMFSGASSFSRDLRGWNVAPAQAYEMFEDCGSFDLRNLPPALVGRQHEILEEEFNGRESDTEPESEDEWDSDSDA</sequence>
<comment type="caution">
    <text evidence="2">The sequence shown here is derived from an EMBL/GenBank/DDBJ whole genome shotgun (WGS) entry which is preliminary data.</text>
</comment>
<evidence type="ECO:0000313" key="3">
    <source>
        <dbReference type="Proteomes" id="UP000789595"/>
    </source>
</evidence>
<organism evidence="2 3">
    <name type="scientific">Pelagomonas calceolata</name>
    <dbReference type="NCBI Taxonomy" id="35677"/>
    <lineage>
        <taxon>Eukaryota</taxon>
        <taxon>Sar</taxon>
        <taxon>Stramenopiles</taxon>
        <taxon>Ochrophyta</taxon>
        <taxon>Pelagophyceae</taxon>
        <taxon>Pelagomonadales</taxon>
        <taxon>Pelagomonadaceae</taxon>
        <taxon>Pelagomonas</taxon>
    </lineage>
</organism>
<dbReference type="AlphaFoldDB" id="A0A8J2S3T1"/>
<dbReference type="Pfam" id="PF03382">
    <property type="entry name" value="DUF285"/>
    <property type="match status" value="1"/>
</dbReference>
<evidence type="ECO:0000313" key="2">
    <source>
        <dbReference type="EMBL" id="CAH0364323.1"/>
    </source>
</evidence>
<keyword evidence="3" id="KW-1185">Reference proteome</keyword>
<feature type="compositionally biased region" description="Basic and acidic residues" evidence="1">
    <location>
        <begin position="103"/>
        <end position="114"/>
    </location>
</feature>
<dbReference type="InterPro" id="IPR005046">
    <property type="entry name" value="DUF285"/>
</dbReference>
<accession>A0A8J2S3T1</accession>
<feature type="compositionally biased region" description="Acidic residues" evidence="1">
    <location>
        <begin position="115"/>
        <end position="129"/>
    </location>
</feature>
<dbReference type="EMBL" id="CAKKNE010000001">
    <property type="protein sequence ID" value="CAH0364323.1"/>
    <property type="molecule type" value="Genomic_DNA"/>
</dbReference>
<evidence type="ECO:0000256" key="1">
    <source>
        <dbReference type="SAM" id="MobiDB-lite"/>
    </source>
</evidence>
<name>A0A8J2S3T1_9STRA</name>
<proteinExistence type="predicted"/>
<reference evidence="2" key="1">
    <citation type="submission" date="2021-11" db="EMBL/GenBank/DDBJ databases">
        <authorList>
            <consortium name="Genoscope - CEA"/>
            <person name="William W."/>
        </authorList>
    </citation>
    <scope>NUCLEOTIDE SEQUENCE</scope>
</reference>
<feature type="region of interest" description="Disordered" evidence="1">
    <location>
        <begin position="103"/>
        <end position="129"/>
    </location>
</feature>
<evidence type="ECO:0008006" key="4">
    <source>
        <dbReference type="Google" id="ProtNLM"/>
    </source>
</evidence>
<dbReference type="OrthoDB" id="198852at2759"/>
<protein>
    <recommendedName>
        <fullName evidence="4">BspA family leucine-rich repeat surface protein</fullName>
    </recommendedName>
</protein>
<gene>
    <name evidence="2" type="ORF">PECAL_1P06790</name>
</gene>
<dbReference type="Proteomes" id="UP000789595">
    <property type="component" value="Unassembled WGS sequence"/>
</dbReference>